<dbReference type="InterPro" id="IPR051016">
    <property type="entry name" value="Diverse_Substrate_AcTransf"/>
</dbReference>
<evidence type="ECO:0000313" key="4">
    <source>
        <dbReference type="EMBL" id="XBS68783.1"/>
    </source>
</evidence>
<sequence length="150" mass="17600">MPAVNDTIIRSIALKDKDRWKQLWRRYLSFYSTIRDDALYDYTFQRLVDEDHPAMFAFVAENQGKLVGLVNCVVHESGWYQEPVVYLQDLYVDESMRGNGIGRLLIEKVYAHADKTGKADVYWMTQNGNQTAMALYDKIARKTDFIKYQR</sequence>
<protein>
    <submittedName>
        <fullName evidence="4">GNAT family N-acetyltransferase</fullName>
    </submittedName>
</protein>
<dbReference type="Pfam" id="PF00583">
    <property type="entry name" value="Acetyltransf_1"/>
    <property type="match status" value="1"/>
</dbReference>
<keyword evidence="1" id="KW-0808">Transferase</keyword>
<dbReference type="PANTHER" id="PTHR10545">
    <property type="entry name" value="DIAMINE N-ACETYLTRANSFERASE"/>
    <property type="match status" value="1"/>
</dbReference>
<evidence type="ECO:0000259" key="3">
    <source>
        <dbReference type="PROSITE" id="PS51186"/>
    </source>
</evidence>
<evidence type="ECO:0000256" key="1">
    <source>
        <dbReference type="ARBA" id="ARBA00022679"/>
    </source>
</evidence>
<dbReference type="EMBL" id="CP157947">
    <property type="protein sequence ID" value="XBS68783.1"/>
    <property type="molecule type" value="Genomic_DNA"/>
</dbReference>
<feature type="domain" description="N-acetyltransferase" evidence="3">
    <location>
        <begin position="7"/>
        <end position="150"/>
    </location>
</feature>
<gene>
    <name evidence="4" type="ORF">ABK905_19685</name>
</gene>
<evidence type="ECO:0000256" key="2">
    <source>
        <dbReference type="ARBA" id="ARBA00023315"/>
    </source>
</evidence>
<dbReference type="PANTHER" id="PTHR10545:SF42">
    <property type="entry name" value="ACETYLTRANSFERASE"/>
    <property type="match status" value="1"/>
</dbReference>
<proteinExistence type="predicted"/>
<name>A0AAU7Q6S4_9GAMM</name>
<dbReference type="InterPro" id="IPR016181">
    <property type="entry name" value="Acyl_CoA_acyltransferase"/>
</dbReference>
<dbReference type="PROSITE" id="PS51186">
    <property type="entry name" value="GNAT"/>
    <property type="match status" value="1"/>
</dbReference>
<dbReference type="Gene3D" id="3.40.630.30">
    <property type="match status" value="1"/>
</dbReference>
<reference evidence="4" key="1">
    <citation type="submission" date="2024-06" db="EMBL/GenBank/DDBJ databases">
        <authorList>
            <person name="Coelho C."/>
            <person name="Bento M."/>
            <person name="Garcia E."/>
            <person name="Camelo A."/>
            <person name="Brandao I."/>
            <person name="Espirito Santo C."/>
            <person name="Trovao J."/>
            <person name="Verissimo A."/>
            <person name="Costa J."/>
            <person name="Tiago I."/>
        </authorList>
    </citation>
    <scope>NUCLEOTIDE SEQUENCE</scope>
    <source>
        <strain evidence="4">KWT182</strain>
    </source>
</reference>
<dbReference type="GO" id="GO:0008080">
    <property type="term" value="F:N-acetyltransferase activity"/>
    <property type="evidence" value="ECO:0007669"/>
    <property type="project" value="TreeGrafter"/>
</dbReference>
<organism evidence="4">
    <name type="scientific">Acerihabitans sp. KWT182</name>
    <dbReference type="NCBI Taxonomy" id="3157919"/>
    <lineage>
        <taxon>Bacteria</taxon>
        <taxon>Pseudomonadati</taxon>
        <taxon>Pseudomonadota</taxon>
        <taxon>Gammaproteobacteria</taxon>
        <taxon>Enterobacterales</taxon>
        <taxon>Pectobacteriaceae</taxon>
        <taxon>Acerihabitans</taxon>
    </lineage>
</organism>
<accession>A0AAU7Q6S4</accession>
<dbReference type="SUPFAM" id="SSF55729">
    <property type="entry name" value="Acyl-CoA N-acyltransferases (Nat)"/>
    <property type="match status" value="1"/>
</dbReference>
<dbReference type="AlphaFoldDB" id="A0AAU7Q6S4"/>
<dbReference type="InterPro" id="IPR000182">
    <property type="entry name" value="GNAT_dom"/>
</dbReference>
<keyword evidence="2" id="KW-0012">Acyltransferase</keyword>
<dbReference type="CDD" id="cd04301">
    <property type="entry name" value="NAT_SF"/>
    <property type="match status" value="1"/>
</dbReference>